<comment type="caution">
    <text evidence="1">The sequence shown here is derived from an EMBL/GenBank/DDBJ whole genome shotgun (WGS) entry which is preliminary data.</text>
</comment>
<dbReference type="RefSeq" id="WP_183211568.1">
    <property type="nucleotide sequence ID" value="NZ_JACHOR010000001.1"/>
</dbReference>
<evidence type="ECO:0000313" key="2">
    <source>
        <dbReference type="Proteomes" id="UP000545037"/>
    </source>
</evidence>
<organism evidence="1 2">
    <name type="scientific">Brevundimonas variabilis</name>
    <dbReference type="NCBI Taxonomy" id="74312"/>
    <lineage>
        <taxon>Bacteria</taxon>
        <taxon>Pseudomonadati</taxon>
        <taxon>Pseudomonadota</taxon>
        <taxon>Alphaproteobacteria</taxon>
        <taxon>Caulobacterales</taxon>
        <taxon>Caulobacteraceae</taxon>
        <taxon>Brevundimonas</taxon>
    </lineage>
</organism>
<dbReference type="Proteomes" id="UP000545037">
    <property type="component" value="Unassembled WGS sequence"/>
</dbReference>
<reference evidence="1 2" key="1">
    <citation type="submission" date="2020-08" db="EMBL/GenBank/DDBJ databases">
        <title>Genomic Encyclopedia of Type Strains, Phase IV (KMG-IV): sequencing the most valuable type-strain genomes for metagenomic binning, comparative biology and taxonomic classification.</title>
        <authorList>
            <person name="Goeker M."/>
        </authorList>
    </citation>
    <scope>NUCLEOTIDE SEQUENCE [LARGE SCALE GENOMIC DNA]</scope>
    <source>
        <strain evidence="1 2">DSM 4737</strain>
    </source>
</reference>
<accession>A0A7W9CFP4</accession>
<dbReference type="EMBL" id="JACHOR010000001">
    <property type="protein sequence ID" value="MBB5744586.1"/>
    <property type="molecule type" value="Genomic_DNA"/>
</dbReference>
<gene>
    <name evidence="1" type="ORF">GGR13_000158</name>
</gene>
<dbReference type="AlphaFoldDB" id="A0A7W9CFP4"/>
<name>A0A7W9CFP4_9CAUL</name>
<sequence>MFEFGRDLRKIFAQARDSDDLSWLELVGTDLLFQEARQQTTDAGRVSCARPYAAWSKACALWREHARRAGATDSLTKAADAATDAAKHARNADEGARATIEAARILMLRFDLCGGPEHLVAALALLPASAQPSQVGTATAMAALSARLRARQVWLDGDLTALGTVLGMMDIVIRAARGKASADIEDLLLERAGLALELGVALRDPTRLDEAGQTLQGLVEAASPDYRPLSRARALTLCASGMGALAAMANDPNATDQARVLFDAAADQFTPDHSPMDWVAIQLVRSQGPTPPSQGVLNQAEDLTRGRGLTLGALAREAKYAREIDVLASLGDLSGLDQIEARLLDGLRRMGPGVTALDWATDQIALGRIALARTRLTGTRDGDLRMALIEAAATAREQGVRSLAERADQLNDRLTVAA</sequence>
<keyword evidence="2" id="KW-1185">Reference proteome</keyword>
<proteinExistence type="predicted"/>
<protein>
    <submittedName>
        <fullName evidence="1">Uncharacterized protein</fullName>
    </submittedName>
</protein>
<evidence type="ECO:0000313" key="1">
    <source>
        <dbReference type="EMBL" id="MBB5744586.1"/>
    </source>
</evidence>